<dbReference type="Gene3D" id="2.40.128.600">
    <property type="match status" value="1"/>
</dbReference>
<gene>
    <name evidence="1" type="ORF">ElyMa_005162800</name>
</gene>
<dbReference type="Proteomes" id="UP000762676">
    <property type="component" value="Unassembled WGS sequence"/>
</dbReference>
<keyword evidence="2" id="KW-1185">Reference proteome</keyword>
<protein>
    <submittedName>
        <fullName evidence="1">Protein flp-like</fullName>
    </submittedName>
</protein>
<dbReference type="EMBL" id="BMAT01010352">
    <property type="protein sequence ID" value="GFS24663.1"/>
    <property type="molecule type" value="Genomic_DNA"/>
</dbReference>
<dbReference type="AlphaFoldDB" id="A0AAV4JPF6"/>
<dbReference type="Gene3D" id="3.40.710.10">
    <property type="entry name" value="DD-peptidase/beta-lactamase superfamily"/>
    <property type="match status" value="1"/>
</dbReference>
<dbReference type="SUPFAM" id="SSF56601">
    <property type="entry name" value="beta-lactamase/transpeptidase-like"/>
    <property type="match status" value="1"/>
</dbReference>
<accession>A0AAV4JPF6</accession>
<dbReference type="InterPro" id="IPR012338">
    <property type="entry name" value="Beta-lactam/transpept-like"/>
</dbReference>
<reference evidence="1 2" key="1">
    <citation type="journal article" date="2021" name="Elife">
        <title>Chloroplast acquisition without the gene transfer in kleptoplastic sea slugs, Plakobranchus ocellatus.</title>
        <authorList>
            <person name="Maeda T."/>
            <person name="Takahashi S."/>
            <person name="Yoshida T."/>
            <person name="Shimamura S."/>
            <person name="Takaki Y."/>
            <person name="Nagai Y."/>
            <person name="Toyoda A."/>
            <person name="Suzuki Y."/>
            <person name="Arimoto A."/>
            <person name="Ishii H."/>
            <person name="Satoh N."/>
            <person name="Nishiyama T."/>
            <person name="Hasebe M."/>
            <person name="Maruyama T."/>
            <person name="Minagawa J."/>
            <person name="Obokata J."/>
            <person name="Shigenobu S."/>
        </authorList>
    </citation>
    <scope>NUCLEOTIDE SEQUENCE [LARGE SCALE GENOMIC DNA]</scope>
</reference>
<organism evidence="1 2">
    <name type="scientific">Elysia marginata</name>
    <dbReference type="NCBI Taxonomy" id="1093978"/>
    <lineage>
        <taxon>Eukaryota</taxon>
        <taxon>Metazoa</taxon>
        <taxon>Spiralia</taxon>
        <taxon>Lophotrochozoa</taxon>
        <taxon>Mollusca</taxon>
        <taxon>Gastropoda</taxon>
        <taxon>Heterobranchia</taxon>
        <taxon>Euthyneura</taxon>
        <taxon>Panpulmonata</taxon>
        <taxon>Sacoglossa</taxon>
        <taxon>Placobranchoidea</taxon>
        <taxon>Plakobranchidae</taxon>
        <taxon>Elysia</taxon>
    </lineage>
</organism>
<proteinExistence type="predicted"/>
<evidence type="ECO:0000313" key="2">
    <source>
        <dbReference type="Proteomes" id="UP000762676"/>
    </source>
</evidence>
<comment type="caution">
    <text evidence="1">The sequence shown here is derived from an EMBL/GenBank/DDBJ whole genome shotgun (WGS) entry which is preliminary data.</text>
</comment>
<sequence>MKDTFFVGPSHSSLRSGKMIAEGSVHLDGRKYVLDHSVYDGLEMIASASSICTTARDMYRWLLFLSNDGKVSSRNIQLIQKETLEMIYEGILPRGRDGNPTIEGYRNPDIHTSYTRTMNSLGFINGNYDGNEFVSQDGSLPGYQTLATYIPDKKTGIYVAMLGDESPKTFAAKVLMNIAGLDIMLRGDSWITRPSVCSTLDKLVNLHNKPMSSEEPWPVSKRPNSRPMEDYAQTYRNYAFGDVVVKFNTTENEDGLLLEYGKVQYRLAPTDKNDTFHVSTMYKRKRIWKEGGEM</sequence>
<evidence type="ECO:0000313" key="1">
    <source>
        <dbReference type="EMBL" id="GFS24663.1"/>
    </source>
</evidence>
<name>A0AAV4JPF6_9GAST</name>